<sequence length="478" mass="55181">MRAGSTDLRQRLEQRKKEQFEKFTRALSEVSPTDFMQEDALKAGGICLDLQLSGAIPPITESRRVDSAGVAAIALSERRAAEELIAKARQESLRANQAMVGQARKSRGRALPSRLRLRPVSMQSTRTNSPMPQAPSPLSASTSDWASAISPETPKPGSADSGWTDSPVSMGKVFEEMLANYYRQAEELRDVEYAAIQQARRQETELAQQEHVRREHFEMQHRRREFAIIHELHRRERRRVFDASRTVLVVDRLQEERIKAQLEQQRRREAARQQRAQSSARRAKYESHFDFILSQGALERACSKVDREKHRRDRTVQTKKTVDSRKDRWVKHAGHLRARHLLLQEQKRVRDEDRERQHKYYVSRQDAIREQDFLDKQWNVQMHHLCTNAVRDINAMKQKDTSVYSHMSEKQVNWSTSISTPSVPSMVVDDLSNYQEALQAISSLTDEVRAQFPLHRPYVGETEDGPDETEVVEVAVSP</sequence>
<evidence type="ECO:0000313" key="3">
    <source>
        <dbReference type="Proteomes" id="UP000601435"/>
    </source>
</evidence>
<keyword evidence="3" id="KW-1185">Reference proteome</keyword>
<evidence type="ECO:0000256" key="1">
    <source>
        <dbReference type="SAM" id="MobiDB-lite"/>
    </source>
</evidence>
<protein>
    <submittedName>
        <fullName evidence="2">Uncharacterized protein</fullName>
    </submittedName>
</protein>
<dbReference type="OrthoDB" id="469847at2759"/>
<accession>A0A812Y8E9</accession>
<organism evidence="2 3">
    <name type="scientific">Symbiodinium necroappetens</name>
    <dbReference type="NCBI Taxonomy" id="1628268"/>
    <lineage>
        <taxon>Eukaryota</taxon>
        <taxon>Sar</taxon>
        <taxon>Alveolata</taxon>
        <taxon>Dinophyceae</taxon>
        <taxon>Suessiales</taxon>
        <taxon>Symbiodiniaceae</taxon>
        <taxon>Symbiodinium</taxon>
    </lineage>
</organism>
<evidence type="ECO:0000313" key="2">
    <source>
        <dbReference type="EMBL" id="CAE7771576.1"/>
    </source>
</evidence>
<dbReference type="AlphaFoldDB" id="A0A812Y8E9"/>
<feature type="compositionally biased region" description="Polar residues" evidence="1">
    <location>
        <begin position="121"/>
        <end position="145"/>
    </location>
</feature>
<proteinExistence type="predicted"/>
<comment type="caution">
    <text evidence="2">The sequence shown here is derived from an EMBL/GenBank/DDBJ whole genome shotgun (WGS) entry which is preliminary data.</text>
</comment>
<reference evidence="2" key="1">
    <citation type="submission" date="2021-02" db="EMBL/GenBank/DDBJ databases">
        <authorList>
            <person name="Dougan E. K."/>
            <person name="Rhodes N."/>
            <person name="Thang M."/>
            <person name="Chan C."/>
        </authorList>
    </citation>
    <scope>NUCLEOTIDE SEQUENCE</scope>
</reference>
<feature type="region of interest" description="Disordered" evidence="1">
    <location>
        <begin position="96"/>
        <end position="164"/>
    </location>
</feature>
<name>A0A812Y8E9_9DINO</name>
<gene>
    <name evidence="2" type="ORF">SNEC2469_LOCUS22544</name>
</gene>
<dbReference type="Proteomes" id="UP000601435">
    <property type="component" value="Unassembled WGS sequence"/>
</dbReference>
<dbReference type="EMBL" id="CAJNJA010041064">
    <property type="protein sequence ID" value="CAE7771576.1"/>
    <property type="molecule type" value="Genomic_DNA"/>
</dbReference>